<proteinExistence type="predicted"/>
<evidence type="ECO:0000313" key="3">
    <source>
        <dbReference type="EMBL" id="RFU17854.1"/>
    </source>
</evidence>
<reference evidence="3 4" key="1">
    <citation type="submission" date="2018-08" db="EMBL/GenBank/DDBJ databases">
        <title>Acidipila sp. 4G-K13, an acidobacterium isolated from forest soil.</title>
        <authorList>
            <person name="Gao Z.-H."/>
            <person name="Qiu L.-H."/>
        </authorList>
    </citation>
    <scope>NUCLEOTIDE SEQUENCE [LARGE SCALE GENOMIC DNA]</scope>
    <source>
        <strain evidence="3 4">4G-K13</strain>
    </source>
</reference>
<feature type="signal peptide" evidence="2">
    <location>
        <begin position="1"/>
        <end position="29"/>
    </location>
</feature>
<organism evidence="3 4">
    <name type="scientific">Paracidobacterium acidisoli</name>
    <dbReference type="NCBI Taxonomy" id="2303751"/>
    <lineage>
        <taxon>Bacteria</taxon>
        <taxon>Pseudomonadati</taxon>
        <taxon>Acidobacteriota</taxon>
        <taxon>Terriglobia</taxon>
        <taxon>Terriglobales</taxon>
        <taxon>Acidobacteriaceae</taxon>
        <taxon>Paracidobacterium</taxon>
    </lineage>
</organism>
<dbReference type="EMBL" id="QVQT01000002">
    <property type="protein sequence ID" value="RFU17854.1"/>
    <property type="molecule type" value="Genomic_DNA"/>
</dbReference>
<feature type="compositionally biased region" description="Low complexity" evidence="1">
    <location>
        <begin position="98"/>
        <end position="110"/>
    </location>
</feature>
<comment type="caution">
    <text evidence="3">The sequence shown here is derived from an EMBL/GenBank/DDBJ whole genome shotgun (WGS) entry which is preliminary data.</text>
</comment>
<feature type="region of interest" description="Disordered" evidence="1">
    <location>
        <begin position="303"/>
        <end position="327"/>
    </location>
</feature>
<keyword evidence="4" id="KW-1185">Reference proteome</keyword>
<name>A0A372ISH9_9BACT</name>
<gene>
    <name evidence="3" type="ORF">D0Y96_07030</name>
</gene>
<feature type="compositionally biased region" description="Polar residues" evidence="1">
    <location>
        <begin position="35"/>
        <end position="46"/>
    </location>
</feature>
<evidence type="ECO:0000256" key="2">
    <source>
        <dbReference type="SAM" id="SignalP"/>
    </source>
</evidence>
<feature type="compositionally biased region" description="Polar residues" evidence="1">
    <location>
        <begin position="84"/>
        <end position="94"/>
    </location>
</feature>
<evidence type="ECO:0000313" key="4">
    <source>
        <dbReference type="Proteomes" id="UP000264702"/>
    </source>
</evidence>
<feature type="compositionally biased region" description="Low complexity" evidence="1">
    <location>
        <begin position="57"/>
        <end position="83"/>
    </location>
</feature>
<dbReference type="Proteomes" id="UP000264702">
    <property type="component" value="Unassembled WGS sequence"/>
</dbReference>
<evidence type="ECO:0000256" key="1">
    <source>
        <dbReference type="SAM" id="MobiDB-lite"/>
    </source>
</evidence>
<dbReference type="AlphaFoldDB" id="A0A372ISH9"/>
<feature type="chain" id="PRO_5016910487" evidence="2">
    <location>
        <begin position="30"/>
        <end position="327"/>
    </location>
</feature>
<sequence length="327" mass="35127">MVTVLPTTARIGCSVLLLAACFTAVSAQALSPEYTASSPATDSQPVSLPDSPGALLQQQQTTPPASSSSSSAQTQTQTQTQPQNQKSGTPADTKQQQRDQAQQQLKQQEQQRVMGVMATFNTTTNRDALPLTPGQKFQLFFKSATDPWPFVLTGFSAGIDQAQGAFPEYGGGIGGFAKRYGADYATYFAGNFFGNAVLPSLWHEDPRYFQKGTGSYTGRALWAAASTVWCRRDNGTWGPNYANVIGNLMGAAFSNLYFPDSDRTVGDTLERGVTVSAEGIVGAEVIEFWPDIARRYKRKHAEKLARQAAQKDAQSSGVPAPPPAPQP</sequence>
<feature type="region of interest" description="Disordered" evidence="1">
    <location>
        <begin position="35"/>
        <end position="110"/>
    </location>
</feature>
<accession>A0A372ISH9</accession>
<keyword evidence="2" id="KW-0732">Signal</keyword>
<protein>
    <submittedName>
        <fullName evidence="3">Uncharacterized protein</fullName>
    </submittedName>
</protein>